<gene>
    <name evidence="3" type="ORF">J2T09_002368</name>
</gene>
<reference evidence="3 4" key="1">
    <citation type="submission" date="2023-07" db="EMBL/GenBank/DDBJ databases">
        <title>Sorghum-associated microbial communities from plants grown in Nebraska, USA.</title>
        <authorList>
            <person name="Schachtman D."/>
        </authorList>
    </citation>
    <scope>NUCLEOTIDE SEQUENCE [LARGE SCALE GENOMIC DNA]</scope>
    <source>
        <strain evidence="3 4">DS1307</strain>
    </source>
</reference>
<dbReference type="InterPro" id="IPR011083">
    <property type="entry name" value="Phage_tail_collar_dom"/>
</dbReference>
<feature type="region of interest" description="Disordered" evidence="1">
    <location>
        <begin position="139"/>
        <end position="158"/>
    </location>
</feature>
<name>A0ABT9PT39_9HYPH</name>
<dbReference type="Pfam" id="PF07484">
    <property type="entry name" value="Collar"/>
    <property type="match status" value="1"/>
</dbReference>
<evidence type="ECO:0000259" key="2">
    <source>
        <dbReference type="Pfam" id="PF07484"/>
    </source>
</evidence>
<accession>A0ABT9PT39</accession>
<keyword evidence="4" id="KW-1185">Reference proteome</keyword>
<feature type="domain" description="Phage tail collar" evidence="2">
    <location>
        <begin position="17"/>
        <end position="69"/>
    </location>
</feature>
<dbReference type="EMBL" id="JAUSRF010000006">
    <property type="protein sequence ID" value="MDP9837616.1"/>
    <property type="molecule type" value="Genomic_DNA"/>
</dbReference>
<evidence type="ECO:0000313" key="3">
    <source>
        <dbReference type="EMBL" id="MDP9837616.1"/>
    </source>
</evidence>
<evidence type="ECO:0000256" key="1">
    <source>
        <dbReference type="SAM" id="MobiDB-lite"/>
    </source>
</evidence>
<protein>
    <submittedName>
        <fullName evidence="3">Microcystin-dependent protein</fullName>
    </submittedName>
</protein>
<dbReference type="Gene3D" id="3.90.1340.10">
    <property type="entry name" value="Phage tail collar domain"/>
    <property type="match status" value="1"/>
</dbReference>
<dbReference type="Proteomes" id="UP001241472">
    <property type="component" value="Unassembled WGS sequence"/>
</dbReference>
<dbReference type="SUPFAM" id="SSF88874">
    <property type="entry name" value="Receptor-binding domain of short tail fibre protein gp12"/>
    <property type="match status" value="1"/>
</dbReference>
<evidence type="ECO:0000313" key="4">
    <source>
        <dbReference type="Proteomes" id="UP001241472"/>
    </source>
</evidence>
<proteinExistence type="predicted"/>
<comment type="caution">
    <text evidence="3">The sequence shown here is derived from an EMBL/GenBank/DDBJ whole genome shotgun (WGS) entry which is preliminary data.</text>
</comment>
<dbReference type="RefSeq" id="WP_306834498.1">
    <property type="nucleotide sequence ID" value="NZ_JAUSRF010000006.1"/>
</dbReference>
<organism evidence="3 4">
    <name type="scientific">Neorhizobium huautlense</name>
    <dbReference type="NCBI Taxonomy" id="67774"/>
    <lineage>
        <taxon>Bacteria</taxon>
        <taxon>Pseudomonadati</taxon>
        <taxon>Pseudomonadota</taxon>
        <taxon>Alphaproteobacteria</taxon>
        <taxon>Hyphomicrobiales</taxon>
        <taxon>Rhizobiaceae</taxon>
        <taxon>Rhizobium/Agrobacterium group</taxon>
        <taxon>Neorhizobium</taxon>
    </lineage>
</organism>
<sequence length="178" mass="18424">MATNPNRLARLPRIGDGKISFIPGDQDHNGWLLLSETTRMIGKVQYAKLFAVLGTKYGGSAASTTFGLPPGGDRFLLMAGQKYPLAATGGAEKVALTAPQMPKHSHDEVKASVAQTPVQKALLATTLLGISTGDITKPPTASVSTGATGEAGGGEAHDNMPPYMAVSVFIYAGMPAQT</sequence>
<dbReference type="InterPro" id="IPR037053">
    <property type="entry name" value="Phage_tail_collar_dom_sf"/>
</dbReference>